<dbReference type="GO" id="GO:0000723">
    <property type="term" value="P:telomere maintenance"/>
    <property type="evidence" value="ECO:0007669"/>
    <property type="project" value="EnsemblFungi"/>
</dbReference>
<evidence type="ECO:0000256" key="13">
    <source>
        <dbReference type="ARBA" id="ARBA00023242"/>
    </source>
</evidence>
<dbReference type="CDD" id="cd18809">
    <property type="entry name" value="SF1_C_RecD"/>
    <property type="match status" value="1"/>
</dbReference>
<dbReference type="EMBL" id="HG793129">
    <property type="protein sequence ID" value="CDK28314.1"/>
    <property type="molecule type" value="Genomic_DNA"/>
</dbReference>
<dbReference type="HAMAP" id="MF_03176">
    <property type="entry name" value="PIF1"/>
    <property type="match status" value="1"/>
</dbReference>
<feature type="DNA-binding region" evidence="15">
    <location>
        <begin position="678"/>
        <end position="697"/>
    </location>
</feature>
<dbReference type="GO" id="GO:0006310">
    <property type="term" value="P:DNA recombination"/>
    <property type="evidence" value="ECO:0007669"/>
    <property type="project" value="UniProtKB-UniRule"/>
</dbReference>
<sequence length="765" mass="85091">MEQPIYLLFKQKVHFAVVLSRVLVSLLSFPLSLPSCGVTIPTRLKFTTSPKAAPSFHVLQNNQASGVCLSFFICFFCMLVKLRHMTTNKALRRVASFTLDEFDLADFDQSLASSGTDANPVVVLSSSPETFAVSQRKRDLSPVHNPFLLKRNRLDLARVEYPDLKALVNASIETPKKPQGKPSELPDSRIELLTQRPNVLKTPPRNNVKTVQAITLSSEQTRVVELAKHGVSLFYTGSAGTGKSLLLRSLIKALRAQHPPDTVAVTASTGLAACNIGGQTLHSFAGIGLGQGSVDDLCKKVRRSRKHRTRWEKTKVLVIDEISMINGELLDKLNAIAKKLRKNTKPFGGIQLVVCGDFFQLPPVSSRDSEVSFAFESSSWKECVTCTLVLKKVFRQQGDSDFVDMLNEIRLGAVSEKTCVKFHSLSRPLRDDNGIVAAELYPTKREVDDANRRRLRSIPSPSIVYRANDTGSIADDAVRAKMLDSLMVPALLELKLDSQVMLVKNMDQTLVNGSLGKVIAFVDPATFNVANAMDEMSLEEMEAAVEAGTTAATGDSKESSDPLKGSVFDFLGDLVKNTPEGTKLREDFDRKVELLRQLDAAKSQARLPLVRFIQPDGSTREVLVQTETFEMADENDVPIISRTQLPLILAWSLSIHKAQGQTLSKVKIDLRRAFENGQAYVALSRATTRRGLQVLNFHPAKVKAHSKVIDFYHSLVEVDQAIEQLNEERRPIDEMDEMDGRRQYDESYDEEEFAYRINQQREAAK</sequence>
<feature type="binding site" evidence="15">
    <location>
        <begin position="237"/>
        <end position="244"/>
    </location>
    <ligand>
        <name>ATP</name>
        <dbReference type="ChEBI" id="CHEBI:30616"/>
    </ligand>
</feature>
<dbReference type="GO" id="GO:1902983">
    <property type="term" value="P:DNA strand elongation involved in mitotic DNA replication"/>
    <property type="evidence" value="ECO:0007669"/>
    <property type="project" value="EnsemblFungi"/>
</dbReference>
<dbReference type="GO" id="GO:0016887">
    <property type="term" value="F:ATP hydrolysis activity"/>
    <property type="evidence" value="ECO:0007669"/>
    <property type="project" value="EnsemblFungi"/>
</dbReference>
<dbReference type="PANTHER" id="PTHR47642">
    <property type="entry name" value="ATP-DEPENDENT DNA HELICASE"/>
    <property type="match status" value="1"/>
</dbReference>
<dbReference type="Pfam" id="PF05970">
    <property type="entry name" value="PIF1"/>
    <property type="match status" value="1"/>
</dbReference>
<evidence type="ECO:0000256" key="8">
    <source>
        <dbReference type="ARBA" id="ARBA00023125"/>
    </source>
</evidence>
<dbReference type="EC" id="5.6.2.3" evidence="15"/>
<gene>
    <name evidence="15" type="primary">PIF1</name>
    <name evidence="17" type="ORF">KUCA_T00004296001</name>
</gene>
<dbReference type="GO" id="GO:0051880">
    <property type="term" value="F:G-quadruplex DNA binding"/>
    <property type="evidence" value="ECO:0007669"/>
    <property type="project" value="EnsemblFungi"/>
</dbReference>
<keyword evidence="8 15" id="KW-0238">DNA-binding</keyword>
<keyword evidence="10 15" id="KW-0233">DNA recombination</keyword>
<evidence type="ECO:0000256" key="7">
    <source>
        <dbReference type="ARBA" id="ARBA00022840"/>
    </source>
</evidence>
<feature type="domain" description="AAA+ ATPase" evidence="16">
    <location>
        <begin position="229"/>
        <end position="469"/>
    </location>
</feature>
<keyword evidence="5 15" id="KW-0378">Hydrolase</keyword>
<comment type="catalytic activity">
    <reaction evidence="14 15">
        <text>ATP + H2O = ADP + phosphate + H(+)</text>
        <dbReference type="Rhea" id="RHEA:13065"/>
        <dbReference type="ChEBI" id="CHEBI:15377"/>
        <dbReference type="ChEBI" id="CHEBI:15378"/>
        <dbReference type="ChEBI" id="CHEBI:30616"/>
        <dbReference type="ChEBI" id="CHEBI:43474"/>
        <dbReference type="ChEBI" id="CHEBI:456216"/>
        <dbReference type="EC" id="5.6.2.3"/>
    </reaction>
</comment>
<keyword evidence="12 15" id="KW-0413">Isomerase</keyword>
<dbReference type="CDD" id="cd18037">
    <property type="entry name" value="DEXSc_Pif1_like"/>
    <property type="match status" value="1"/>
</dbReference>
<keyword evidence="7 15" id="KW-0067">ATP-binding</keyword>
<evidence type="ECO:0000256" key="12">
    <source>
        <dbReference type="ARBA" id="ARBA00023235"/>
    </source>
</evidence>
<dbReference type="InterPro" id="IPR027417">
    <property type="entry name" value="P-loop_NTPase"/>
</dbReference>
<comment type="cofactor">
    <cofactor evidence="1 15">
        <name>Mg(2+)</name>
        <dbReference type="ChEBI" id="CHEBI:18420"/>
    </cofactor>
</comment>
<comment type="similarity">
    <text evidence="15">Belongs to the helicase family. PIF1 subfamily.</text>
</comment>
<dbReference type="HOGENOM" id="CLU_001613_0_1_1"/>
<evidence type="ECO:0000256" key="2">
    <source>
        <dbReference type="ARBA" id="ARBA00004604"/>
    </source>
</evidence>
<protein>
    <recommendedName>
        <fullName evidence="15">ATP-dependent DNA helicase PIF1</fullName>
        <ecNumber evidence="15">5.6.2.3</ecNumber>
    </recommendedName>
    <alternativeName>
        <fullName evidence="15">DNA 5'-3' helicase PIF1</fullName>
    </alternativeName>
    <alternativeName>
        <fullName evidence="15">DNA repair and recombination helicase PIF1</fullName>
    </alternativeName>
</protein>
<evidence type="ECO:0000256" key="4">
    <source>
        <dbReference type="ARBA" id="ARBA00022763"/>
    </source>
</evidence>
<comment type="subunit">
    <text evidence="15">Monomer.</text>
</comment>
<evidence type="ECO:0000256" key="6">
    <source>
        <dbReference type="ARBA" id="ARBA00022806"/>
    </source>
</evidence>
<keyword evidence="13 15" id="KW-0539">Nucleus</keyword>
<evidence type="ECO:0000256" key="11">
    <source>
        <dbReference type="ARBA" id="ARBA00023204"/>
    </source>
</evidence>
<dbReference type="Proteomes" id="UP000019384">
    <property type="component" value="Unassembled WGS sequence"/>
</dbReference>
<keyword evidence="18" id="KW-1185">Reference proteome</keyword>
<dbReference type="GO" id="GO:0043139">
    <property type="term" value="F:5'-3' DNA helicase activity"/>
    <property type="evidence" value="ECO:0007669"/>
    <property type="project" value="UniProtKB-UniRule"/>
</dbReference>
<dbReference type="GO" id="GO:0160225">
    <property type="term" value="F:G-quadruplex unwinding activity"/>
    <property type="evidence" value="ECO:0007669"/>
    <property type="project" value="EnsemblFungi"/>
</dbReference>
<dbReference type="SMART" id="SM00382">
    <property type="entry name" value="AAA"/>
    <property type="match status" value="1"/>
</dbReference>
<evidence type="ECO:0000259" key="16">
    <source>
        <dbReference type="SMART" id="SM00382"/>
    </source>
</evidence>
<dbReference type="InterPro" id="IPR010285">
    <property type="entry name" value="DNA_helicase_pif1-like_DEAD"/>
</dbReference>
<dbReference type="AlphaFoldDB" id="W6MNR6"/>
<keyword evidence="11 15" id="KW-0234">DNA repair</keyword>
<keyword evidence="9 15" id="KW-0496">Mitochondrion</keyword>
<reference evidence="17" key="2">
    <citation type="submission" date="2014-02" db="EMBL/GenBank/DDBJ databases">
        <title>Complete DNA sequence of /Kuraishia capsulata/ illustrates novel genomic features among budding yeasts (/Saccharomycotina/).</title>
        <authorList>
            <person name="Morales L."/>
            <person name="Noel B."/>
            <person name="Porcel B."/>
            <person name="Marcet-Houben M."/>
            <person name="Hullo M-F."/>
            <person name="Sacerdot C."/>
            <person name="Tekaia F."/>
            <person name="Leh-Louis V."/>
            <person name="Despons L."/>
            <person name="Khanna V."/>
            <person name="Aury J-M."/>
            <person name="Barbe V."/>
            <person name="Couloux A."/>
            <person name="Labadie K."/>
            <person name="Pelletier E."/>
            <person name="Souciet J-L."/>
            <person name="Boekhout T."/>
            <person name="Gabaldon T."/>
            <person name="Wincker P."/>
            <person name="Dujon B."/>
        </authorList>
    </citation>
    <scope>NUCLEOTIDE SEQUENCE</scope>
    <source>
        <strain evidence="17">CBS 1993</strain>
    </source>
</reference>
<dbReference type="GO" id="GO:0005524">
    <property type="term" value="F:ATP binding"/>
    <property type="evidence" value="ECO:0007669"/>
    <property type="project" value="UniProtKB-UniRule"/>
</dbReference>
<dbReference type="SUPFAM" id="SSF52540">
    <property type="entry name" value="P-loop containing nucleoside triphosphate hydrolases"/>
    <property type="match status" value="2"/>
</dbReference>
<dbReference type="GO" id="GO:0033678">
    <property type="term" value="F:5'-3' DNA/RNA helicase activity"/>
    <property type="evidence" value="ECO:0007669"/>
    <property type="project" value="EnsemblFungi"/>
</dbReference>
<evidence type="ECO:0000313" key="18">
    <source>
        <dbReference type="Proteomes" id="UP000019384"/>
    </source>
</evidence>
<dbReference type="FunFam" id="3.40.50.300:FF:001226">
    <property type="entry name" value="ATP-dependent DNA helicase PIF1"/>
    <property type="match status" value="1"/>
</dbReference>
<name>W6MNR6_9ASCO</name>
<dbReference type="GO" id="GO:1990426">
    <property type="term" value="P:mitotic recombination-dependent replication fork processing"/>
    <property type="evidence" value="ECO:0007669"/>
    <property type="project" value="EnsemblFungi"/>
</dbReference>
<evidence type="ECO:0000256" key="15">
    <source>
        <dbReference type="HAMAP-Rule" id="MF_03176"/>
    </source>
</evidence>
<organism evidence="17 18">
    <name type="scientific">Kuraishia capsulata CBS 1993</name>
    <dbReference type="NCBI Taxonomy" id="1382522"/>
    <lineage>
        <taxon>Eukaryota</taxon>
        <taxon>Fungi</taxon>
        <taxon>Dikarya</taxon>
        <taxon>Ascomycota</taxon>
        <taxon>Saccharomycotina</taxon>
        <taxon>Pichiomycetes</taxon>
        <taxon>Pichiales</taxon>
        <taxon>Pichiaceae</taxon>
        <taxon>Kuraishia</taxon>
    </lineage>
</organism>
<dbReference type="InterPro" id="IPR048293">
    <property type="entry name" value="PIF1_RRM3_pfh1"/>
</dbReference>
<dbReference type="GO" id="GO:0003723">
    <property type="term" value="F:RNA binding"/>
    <property type="evidence" value="ECO:0007669"/>
    <property type="project" value="EnsemblFungi"/>
</dbReference>
<dbReference type="Pfam" id="PF21530">
    <property type="entry name" value="Pif1_2B_dom"/>
    <property type="match status" value="1"/>
</dbReference>
<dbReference type="GO" id="GO:0061995">
    <property type="term" value="F:ATP-dependent protein-DNA complex displacement activity"/>
    <property type="evidence" value="ECO:0007669"/>
    <property type="project" value="EnsemblFungi"/>
</dbReference>
<keyword evidence="6 15" id="KW-0347">Helicase</keyword>
<dbReference type="GO" id="GO:0017116">
    <property type="term" value="F:single-stranded DNA helicase activity"/>
    <property type="evidence" value="ECO:0007669"/>
    <property type="project" value="EnsemblFungi"/>
</dbReference>
<dbReference type="InterPro" id="IPR049163">
    <property type="entry name" value="Pif1-like_2B_dom"/>
</dbReference>
<evidence type="ECO:0000256" key="9">
    <source>
        <dbReference type="ARBA" id="ARBA00023128"/>
    </source>
</evidence>
<proteinExistence type="inferred from homology"/>
<dbReference type="STRING" id="1382522.W6MNR6"/>
<dbReference type="InterPro" id="IPR051055">
    <property type="entry name" value="PIF1_helicase"/>
</dbReference>
<dbReference type="GO" id="GO:0005730">
    <property type="term" value="C:nucleolus"/>
    <property type="evidence" value="ECO:0007669"/>
    <property type="project" value="UniProtKB-SubCell"/>
</dbReference>
<dbReference type="GO" id="GO:0033553">
    <property type="term" value="C:rDNA heterochromatin"/>
    <property type="evidence" value="ECO:0007669"/>
    <property type="project" value="EnsemblFungi"/>
</dbReference>
<dbReference type="GO" id="GO:0035861">
    <property type="term" value="C:site of double-strand break"/>
    <property type="evidence" value="ECO:0007669"/>
    <property type="project" value="EnsemblFungi"/>
</dbReference>
<dbReference type="GO" id="GO:0043504">
    <property type="term" value="P:mitochondrial DNA repair"/>
    <property type="evidence" value="ECO:0007669"/>
    <property type="project" value="EnsemblFungi"/>
</dbReference>
<dbReference type="Gene3D" id="3.40.50.300">
    <property type="entry name" value="P-loop containing nucleotide triphosphate hydrolases"/>
    <property type="match status" value="1"/>
</dbReference>
<evidence type="ECO:0000256" key="1">
    <source>
        <dbReference type="ARBA" id="ARBA00001946"/>
    </source>
</evidence>
<dbReference type="OrthoDB" id="432234at2759"/>
<reference evidence="17" key="1">
    <citation type="submission" date="2013-12" db="EMBL/GenBank/DDBJ databases">
        <authorList>
            <person name="Genoscope - CEA"/>
        </authorList>
    </citation>
    <scope>NUCLEOTIDE SEQUENCE</scope>
    <source>
        <strain evidence="17">CBS 1993</strain>
    </source>
</reference>
<evidence type="ECO:0000256" key="3">
    <source>
        <dbReference type="ARBA" id="ARBA00022741"/>
    </source>
</evidence>
<keyword evidence="3 15" id="KW-0547">Nucleotide-binding</keyword>
<comment type="subcellular location">
    <subcellularLocation>
        <location evidence="2">Nucleus</location>
        <location evidence="2">Nucleolus</location>
    </subcellularLocation>
    <subcellularLocation>
        <location evidence="15">Nucleus</location>
    </subcellularLocation>
    <subcellularLocation>
        <location evidence="15">Mitochondrion</location>
    </subcellularLocation>
</comment>
<evidence type="ECO:0000256" key="10">
    <source>
        <dbReference type="ARBA" id="ARBA00023172"/>
    </source>
</evidence>
<dbReference type="GO" id="GO:0005739">
    <property type="term" value="C:mitochondrion"/>
    <property type="evidence" value="ECO:0007669"/>
    <property type="project" value="UniProtKB-SubCell"/>
</dbReference>
<dbReference type="GO" id="GO:1903469">
    <property type="term" value="P:removal of RNA primer involved in mitotic DNA replication"/>
    <property type="evidence" value="ECO:0007669"/>
    <property type="project" value="EnsemblFungi"/>
</dbReference>
<accession>W6MNR6</accession>
<dbReference type="InterPro" id="IPR003593">
    <property type="entry name" value="AAA+_ATPase"/>
</dbReference>
<dbReference type="GO" id="GO:0070336">
    <property type="term" value="F:flap-structured DNA binding"/>
    <property type="evidence" value="ECO:0007669"/>
    <property type="project" value="EnsemblFungi"/>
</dbReference>
<dbReference type="GO" id="GO:1990814">
    <property type="term" value="F:DNA/DNA annealing activity"/>
    <property type="evidence" value="ECO:0007669"/>
    <property type="project" value="EnsemblFungi"/>
</dbReference>
<keyword evidence="4 15" id="KW-0227">DNA damage</keyword>
<evidence type="ECO:0000256" key="14">
    <source>
        <dbReference type="ARBA" id="ARBA00048954"/>
    </source>
</evidence>
<comment type="function">
    <text evidence="15">DNA-dependent ATPase and 5'-3' DNA helicase required for the maintenance of both mitochondrial and nuclear genome stability.</text>
</comment>
<dbReference type="GO" id="GO:0140445">
    <property type="term" value="C:chromosome, telomeric repeat region"/>
    <property type="evidence" value="ECO:0007669"/>
    <property type="project" value="EnsemblFungi"/>
</dbReference>
<evidence type="ECO:0000256" key="5">
    <source>
        <dbReference type="ARBA" id="ARBA00022801"/>
    </source>
</evidence>
<dbReference type="PANTHER" id="PTHR47642:SF5">
    <property type="entry name" value="ATP-DEPENDENT DNA HELICASE"/>
    <property type="match status" value="1"/>
</dbReference>
<evidence type="ECO:0000313" key="17">
    <source>
        <dbReference type="EMBL" id="CDK28314.1"/>
    </source>
</evidence>